<reference evidence="2 3" key="2">
    <citation type="submission" date="2019-01" db="EMBL/GenBank/DDBJ databases">
        <title>The decoding of complex shrimp genome reveals the adaptation for benthos swimmer, frequently molting mechanism and breeding impact on genome.</title>
        <authorList>
            <person name="Sun Y."/>
            <person name="Gao Y."/>
            <person name="Yu Y."/>
        </authorList>
    </citation>
    <scope>NUCLEOTIDE SEQUENCE [LARGE SCALE GENOMIC DNA]</scope>
    <source>
        <tissue evidence="2">Muscle</tissue>
    </source>
</reference>
<comment type="caution">
    <text evidence="2">The sequence shown here is derived from an EMBL/GenBank/DDBJ whole genome shotgun (WGS) entry which is preliminary data.</text>
</comment>
<evidence type="ECO:0000259" key="1">
    <source>
        <dbReference type="PROSITE" id="PS50835"/>
    </source>
</evidence>
<reference evidence="2 3" key="1">
    <citation type="submission" date="2018-04" db="EMBL/GenBank/DDBJ databases">
        <authorList>
            <person name="Zhang X."/>
            <person name="Yuan J."/>
            <person name="Li F."/>
            <person name="Xiang J."/>
        </authorList>
    </citation>
    <scope>NUCLEOTIDE SEQUENCE [LARGE SCALE GENOMIC DNA]</scope>
    <source>
        <tissue evidence="2">Muscle</tissue>
    </source>
</reference>
<dbReference type="InterPro" id="IPR007110">
    <property type="entry name" value="Ig-like_dom"/>
</dbReference>
<dbReference type="Gene3D" id="2.60.40.10">
    <property type="entry name" value="Immunoglobulins"/>
    <property type="match status" value="2"/>
</dbReference>
<dbReference type="SUPFAM" id="SSF48726">
    <property type="entry name" value="Immunoglobulin"/>
    <property type="match status" value="2"/>
</dbReference>
<dbReference type="OrthoDB" id="6361607at2759"/>
<protein>
    <submittedName>
        <fullName evidence="2">Cell adhesion molecule 3</fullName>
    </submittedName>
</protein>
<evidence type="ECO:0000313" key="2">
    <source>
        <dbReference type="EMBL" id="ROT65674.1"/>
    </source>
</evidence>
<feature type="domain" description="Ig-like" evidence="1">
    <location>
        <begin position="24"/>
        <end position="113"/>
    </location>
</feature>
<evidence type="ECO:0000313" key="3">
    <source>
        <dbReference type="Proteomes" id="UP000283509"/>
    </source>
</evidence>
<accession>A0A423SNF0</accession>
<dbReference type="InterPro" id="IPR013783">
    <property type="entry name" value="Ig-like_fold"/>
</dbReference>
<name>A0A423SNF0_PENVA</name>
<dbReference type="PANTHER" id="PTHR21261">
    <property type="entry name" value="BEAT PROTEIN"/>
    <property type="match status" value="1"/>
</dbReference>
<organism evidence="2 3">
    <name type="scientific">Penaeus vannamei</name>
    <name type="common">Whiteleg shrimp</name>
    <name type="synonym">Litopenaeus vannamei</name>
    <dbReference type="NCBI Taxonomy" id="6689"/>
    <lineage>
        <taxon>Eukaryota</taxon>
        <taxon>Metazoa</taxon>
        <taxon>Ecdysozoa</taxon>
        <taxon>Arthropoda</taxon>
        <taxon>Crustacea</taxon>
        <taxon>Multicrustacea</taxon>
        <taxon>Malacostraca</taxon>
        <taxon>Eumalacostraca</taxon>
        <taxon>Eucarida</taxon>
        <taxon>Decapoda</taxon>
        <taxon>Dendrobranchiata</taxon>
        <taxon>Penaeoidea</taxon>
        <taxon>Penaeidae</taxon>
        <taxon>Penaeus</taxon>
    </lineage>
</organism>
<dbReference type="Proteomes" id="UP000283509">
    <property type="component" value="Unassembled WGS sequence"/>
</dbReference>
<dbReference type="InterPro" id="IPR036179">
    <property type="entry name" value="Ig-like_dom_sf"/>
</dbReference>
<gene>
    <name evidence="2" type="ORF">C7M84_016355</name>
</gene>
<proteinExistence type="predicted"/>
<dbReference type="PROSITE" id="PS50835">
    <property type="entry name" value="IG_LIKE"/>
    <property type="match status" value="1"/>
</dbReference>
<sequence>MLGSAGYVTNLDVPLNAERYTNQTLTCNYDLGSEDLYTVKWYFNDEEFFRYTPSEDPMMAAFNNSNIQVIMEESQENKVVLREVDLTATGQYKCEVGRDWPDFTFDDKTANMTVVVIPNERPRIEGVVDGHFRVDDLVNLNCTAAPSMPAATLLWYINDAAAPKDDLRHYSHVKTADGLYVSTLGLNFKLTKGHFKQGELKLKCTATIATLYHKVEEHSQVNPTGTVVRELPSEGSLVTANGPPSSGSETMCSGLLERLVALHVVLLLSVHLLR</sequence>
<dbReference type="EMBL" id="QCYY01003059">
    <property type="protein sequence ID" value="ROT65674.1"/>
    <property type="molecule type" value="Genomic_DNA"/>
</dbReference>
<dbReference type="AlphaFoldDB" id="A0A423SNF0"/>
<keyword evidence="3" id="KW-1185">Reference proteome</keyword>
<dbReference type="PANTHER" id="PTHR21261:SF15">
    <property type="entry name" value="BEATEN PATH IIIA, ISOFORM D-RELATED"/>
    <property type="match status" value="1"/>
</dbReference>
<dbReference type="STRING" id="6689.A0A423SNF0"/>
<dbReference type="FunFam" id="2.60.40.10:FF:000437">
    <property type="entry name" value="Beat-IIIc, isoform A"/>
    <property type="match status" value="1"/>
</dbReference>